<dbReference type="GO" id="GO:0016491">
    <property type="term" value="F:oxidoreductase activity"/>
    <property type="evidence" value="ECO:0007669"/>
    <property type="project" value="InterPro"/>
</dbReference>
<evidence type="ECO:0000256" key="1">
    <source>
        <dbReference type="ARBA" id="ARBA00023604"/>
    </source>
</evidence>
<evidence type="ECO:0000313" key="3">
    <source>
        <dbReference type="Proteomes" id="UP000242791"/>
    </source>
</evidence>
<dbReference type="Proteomes" id="UP000242791">
    <property type="component" value="Unassembled WGS sequence"/>
</dbReference>
<dbReference type="VEuPathDB" id="FungiDB:ACJ73_04981"/>
<dbReference type="PANTHER" id="PTHR34598">
    <property type="entry name" value="BLL6449 PROTEIN"/>
    <property type="match status" value="1"/>
</dbReference>
<gene>
    <name evidence="2" type="ORF">ACJ73_04981</name>
</gene>
<accession>A0A1J9Q569</accession>
<keyword evidence="3" id="KW-1185">Reference proteome</keyword>
<dbReference type="NCBIfam" id="NF041278">
    <property type="entry name" value="CmcJ_NvfI_EfuI"/>
    <property type="match status" value="1"/>
</dbReference>
<comment type="caution">
    <text evidence="2">The sequence shown here is derived from an EMBL/GenBank/DDBJ whole genome shotgun (WGS) entry which is preliminary data.</text>
</comment>
<comment type="similarity">
    <text evidence="1">Belongs to the asaB hydroxylase/desaturase family.</text>
</comment>
<dbReference type="OrthoDB" id="412788at2759"/>
<organism evidence="2 3">
    <name type="scientific">Blastomyces percursus</name>
    <dbReference type="NCBI Taxonomy" id="1658174"/>
    <lineage>
        <taxon>Eukaryota</taxon>
        <taxon>Fungi</taxon>
        <taxon>Dikarya</taxon>
        <taxon>Ascomycota</taxon>
        <taxon>Pezizomycotina</taxon>
        <taxon>Eurotiomycetes</taxon>
        <taxon>Eurotiomycetidae</taxon>
        <taxon>Onygenales</taxon>
        <taxon>Ajellomycetaceae</taxon>
        <taxon>Blastomyces</taxon>
    </lineage>
</organism>
<proteinExistence type="inferred from homology"/>
<dbReference type="EMBL" id="LGTZ01000738">
    <property type="protein sequence ID" value="OJD23665.1"/>
    <property type="molecule type" value="Genomic_DNA"/>
</dbReference>
<name>A0A1J9Q569_9EURO</name>
<dbReference type="AlphaFoldDB" id="A0A1J9Q569"/>
<dbReference type="InterPro" id="IPR044053">
    <property type="entry name" value="AsaB-like"/>
</dbReference>
<reference evidence="2 3" key="1">
    <citation type="submission" date="2015-08" db="EMBL/GenBank/DDBJ databases">
        <title>Emmonsia species relationships and genome sequence.</title>
        <authorList>
            <person name="Cuomo C.A."/>
            <person name="Schwartz I.S."/>
            <person name="Kenyon C."/>
            <person name="De Hoog G.S."/>
            <person name="Govender N.P."/>
            <person name="Botha A."/>
            <person name="Moreno L."/>
            <person name="De Vries M."/>
            <person name="Munoz J.F."/>
            <person name="Stielow J.B."/>
        </authorList>
    </citation>
    <scope>NUCLEOTIDE SEQUENCE [LARGE SCALE GENOMIC DNA]</scope>
    <source>
        <strain evidence="2 3">EI222</strain>
    </source>
</reference>
<dbReference type="PANTHER" id="PTHR34598:SF1">
    <property type="entry name" value="PUTATIVE (AFU_ORTHOLOGUE AFUA_3G13140)-RELATED"/>
    <property type="match status" value="1"/>
</dbReference>
<sequence>MLNHYVPQWRPKWLRPVVVETDDQLSELPHEDARLFGATQFSRYHGCVVQARITDGPSSTHLSGSDPDTTYIPRGPVEAQIHFFKPPSDGARPYQYVEPPPGEERRNYGGMPHSVTITDIRNNESQFTLDQDAFQTIENAQSASLSLTTQSAAPTQVLFKRAPVLPAHVDQTPASLESRVRHHLPDEAEKLLKGRYRIINDAVPVELRYPHRTGETAVVRYNEGQKWYYWSGMANDERLLLKCADSADVAGKRVPHTAFVDSRTPPGAPGRESIEVRTLVFG</sequence>
<evidence type="ECO:0000313" key="2">
    <source>
        <dbReference type="EMBL" id="OJD23665.1"/>
    </source>
</evidence>
<protein>
    <submittedName>
        <fullName evidence="2">Uncharacterized protein</fullName>
    </submittedName>
</protein>
<dbReference type="STRING" id="1658174.A0A1J9Q569"/>